<accession>V4AHK9</accession>
<evidence type="ECO:0000313" key="7">
    <source>
        <dbReference type="Proteomes" id="UP000030746"/>
    </source>
</evidence>
<feature type="disulfide bond" evidence="4">
    <location>
        <begin position="755"/>
        <end position="782"/>
    </location>
</feature>
<dbReference type="PANTHER" id="PTHR45656">
    <property type="entry name" value="PROTEIN CBR-CLEC-78"/>
    <property type="match status" value="1"/>
</dbReference>
<evidence type="ECO:0000313" key="6">
    <source>
        <dbReference type="EMBL" id="ESO92866.1"/>
    </source>
</evidence>
<dbReference type="GeneID" id="20238989"/>
<dbReference type="SMART" id="SM00032">
    <property type="entry name" value="CCP"/>
    <property type="match status" value="16"/>
</dbReference>
<evidence type="ECO:0000256" key="3">
    <source>
        <dbReference type="ARBA" id="ARBA00023157"/>
    </source>
</evidence>
<feature type="disulfide bond" evidence="4">
    <location>
        <begin position="348"/>
        <end position="375"/>
    </location>
</feature>
<feature type="domain" description="Sushi" evidence="5">
    <location>
        <begin position="320"/>
        <end position="377"/>
    </location>
</feature>
<keyword evidence="2" id="KW-0677">Repeat</keyword>
<reference evidence="6 7" key="1">
    <citation type="journal article" date="2013" name="Nature">
        <title>Insights into bilaterian evolution from three spiralian genomes.</title>
        <authorList>
            <person name="Simakov O."/>
            <person name="Marletaz F."/>
            <person name="Cho S.J."/>
            <person name="Edsinger-Gonzales E."/>
            <person name="Havlak P."/>
            <person name="Hellsten U."/>
            <person name="Kuo D.H."/>
            <person name="Larsson T."/>
            <person name="Lv J."/>
            <person name="Arendt D."/>
            <person name="Savage R."/>
            <person name="Osoegawa K."/>
            <person name="de Jong P."/>
            <person name="Grimwood J."/>
            <person name="Chapman J.A."/>
            <person name="Shapiro H."/>
            <person name="Aerts A."/>
            <person name="Otillar R.P."/>
            <person name="Terry A.Y."/>
            <person name="Boore J.L."/>
            <person name="Grigoriev I.V."/>
            <person name="Lindberg D.R."/>
            <person name="Seaver E.C."/>
            <person name="Weisblat D.A."/>
            <person name="Putnam N.H."/>
            <person name="Rokhsar D.S."/>
        </authorList>
    </citation>
    <scope>NUCLEOTIDE SEQUENCE [LARGE SCALE GENOMIC DNA]</scope>
</reference>
<feature type="domain" description="Sushi" evidence="5">
    <location>
        <begin position="842"/>
        <end position="899"/>
    </location>
</feature>
<keyword evidence="1" id="KW-0732">Signal</keyword>
<dbReference type="CDD" id="cd00033">
    <property type="entry name" value="CCP"/>
    <property type="match status" value="7"/>
</dbReference>
<dbReference type="OMA" id="EHATPEC"/>
<evidence type="ECO:0000256" key="1">
    <source>
        <dbReference type="ARBA" id="ARBA00022729"/>
    </source>
</evidence>
<keyword evidence="4" id="KW-0768">Sushi</keyword>
<feature type="disulfide bond" evidence="4">
    <location>
        <begin position="582"/>
        <end position="609"/>
    </location>
</feature>
<dbReference type="InterPro" id="IPR000436">
    <property type="entry name" value="Sushi_SCR_CCP_dom"/>
</dbReference>
<dbReference type="InterPro" id="IPR051277">
    <property type="entry name" value="SEZ6_CSMD_C4BPB_Regulators"/>
</dbReference>
<dbReference type="RefSeq" id="XP_009056551.1">
    <property type="nucleotide sequence ID" value="XM_009058303.1"/>
</dbReference>
<dbReference type="AlphaFoldDB" id="V4AHK9"/>
<feature type="domain" description="Sushi" evidence="5">
    <location>
        <begin position="554"/>
        <end position="611"/>
    </location>
</feature>
<evidence type="ECO:0000256" key="4">
    <source>
        <dbReference type="PROSITE-ProRule" id="PRU00302"/>
    </source>
</evidence>
<dbReference type="Proteomes" id="UP000030746">
    <property type="component" value="Unassembled WGS sequence"/>
</dbReference>
<dbReference type="PROSITE" id="PS50923">
    <property type="entry name" value="SUSHI"/>
    <property type="match status" value="7"/>
</dbReference>
<dbReference type="Gene3D" id="2.10.70.10">
    <property type="entry name" value="Complement Module, domain 1"/>
    <property type="match status" value="15"/>
</dbReference>
<feature type="disulfide bond" evidence="4">
    <location>
        <begin position="927"/>
        <end position="954"/>
    </location>
</feature>
<dbReference type="Pfam" id="PF00084">
    <property type="entry name" value="Sushi"/>
    <property type="match status" value="11"/>
</dbReference>
<comment type="caution">
    <text evidence="4">Lacks conserved residue(s) required for the propagation of feature annotation.</text>
</comment>
<dbReference type="CTD" id="20238989"/>
<sequence length="955" mass="105109">MVAVSAREDRVGLCVESPPQVPDGIVTNTDRFVGDVAIYSCVNDTVLMNGPGHVECQSNQTWPSPTFDCRRQCPVPPSLDNGEGIAGPRTLGETITYLCNDLFVMEGTPEIFCMSNQTWTQITFYCRPICPDPPVVADSSILSFNNSINGTAEYQCDIETVLMGGPPVLTCLSSQTWSTIQFECRRQCAVPDAIPNTYNITIPARTIGTILNYTCIDKHDVYPLTETPQSTCQQNQQWLIPFQCKPVLMIIIFASSPSLFTVCVESPPQVPDGIVTNTDRFVGDVAIYSCVNDTVLMNGPGHVECQSNQTWSLPNFECRRQCPVPPSLDNGESIAGPRTLGETITYLCNDLFVMEGTPEIFCMSNQTWTQITFYCRPICPDPPVVADSSILSFNNSINGTGEYQCDIETVLMGGPPVLTCLSSQTWSTIQFECRRQCAVPDAIPNTYNITIPARTIGTILNYTCIDEHDVYPLTETPQSTCQQNQQWLIPFQCKPVCVESPPTIPNGIVTNTDRFVGDVAIYSCVNDTVLMNGPGHVECQSNQTWSSPTFDCRRQCPMPPTLDNGESIAGPRTLGETITYLCNDLFVMEGTPEIFCMSNQTWTQITFYCRPICPDPPVVADSSILSFNNSINGTAEYQCDIETVLMGGPPVLTCLSAQNWSLPQFECRRLCEEAPSLPDANLTNTDRFVGDVAIYSCVNDTVLMNGPAHVECQSNQTWSSPTFDCRRQCPEPPTVENTESVTTDLTIGTIYNYTCITGHQPTSISQIVCQNNQQWSTVQFECRPVCEDAPNLPDANLTNTDRFVGDVAIYSCVNDTVLMNGPAHVECQSNQTWSSPTFDCRRQCPEPPTVNYTDPVTGPRVIGSILTYTCTTGYGATSNSSITCQQDGHWSLVLFECHSVCEVPPTVQNTTVFYNDTFVGSNATFECDSSLMLSGNPTITCQVNTTWSSVEFSCN</sequence>
<name>V4AHK9_LOTGI</name>
<protein>
    <recommendedName>
        <fullName evidence="5">Sushi domain-containing protein</fullName>
    </recommendedName>
</protein>
<feature type="domain" description="Sushi" evidence="5">
    <location>
        <begin position="900"/>
        <end position="955"/>
    </location>
</feature>
<gene>
    <name evidence="6" type="ORF">LOTGIDRAFT_162343</name>
</gene>
<evidence type="ECO:0000256" key="2">
    <source>
        <dbReference type="ARBA" id="ARBA00022737"/>
    </source>
</evidence>
<dbReference type="STRING" id="225164.V4AHK9"/>
<dbReference type="EMBL" id="KB202014">
    <property type="protein sequence ID" value="ESO92866.1"/>
    <property type="molecule type" value="Genomic_DNA"/>
</dbReference>
<dbReference type="KEGG" id="lgi:LOTGIDRAFT_162343"/>
<evidence type="ECO:0000259" key="5">
    <source>
        <dbReference type="PROSITE" id="PS50923"/>
    </source>
</evidence>
<dbReference type="HOGENOM" id="CLU_015916_0_0_1"/>
<feature type="domain" description="Sushi" evidence="5">
    <location>
        <begin position="727"/>
        <end position="784"/>
    </location>
</feature>
<feature type="disulfide bond" evidence="4">
    <location>
        <begin position="99"/>
        <end position="126"/>
    </location>
</feature>
<organism evidence="6 7">
    <name type="scientific">Lottia gigantea</name>
    <name type="common">Giant owl limpet</name>
    <dbReference type="NCBI Taxonomy" id="225164"/>
    <lineage>
        <taxon>Eukaryota</taxon>
        <taxon>Metazoa</taxon>
        <taxon>Spiralia</taxon>
        <taxon>Lophotrochozoa</taxon>
        <taxon>Mollusca</taxon>
        <taxon>Gastropoda</taxon>
        <taxon>Patellogastropoda</taxon>
        <taxon>Lottioidea</taxon>
        <taxon>Lottiidae</taxon>
        <taxon>Lottia</taxon>
    </lineage>
</organism>
<keyword evidence="3 4" id="KW-1015">Disulfide bond</keyword>
<dbReference type="OrthoDB" id="6148336at2759"/>
<dbReference type="PANTHER" id="PTHR45656:SF4">
    <property type="entry name" value="PROTEIN CBR-CLEC-78"/>
    <property type="match status" value="1"/>
</dbReference>
<proteinExistence type="predicted"/>
<keyword evidence="7" id="KW-1185">Reference proteome</keyword>
<dbReference type="InterPro" id="IPR035976">
    <property type="entry name" value="Sushi/SCR/CCP_sf"/>
</dbReference>
<feature type="domain" description="Sushi" evidence="5">
    <location>
        <begin position="435"/>
        <end position="499"/>
    </location>
</feature>
<dbReference type="SUPFAM" id="SSF57535">
    <property type="entry name" value="Complement control module/SCR domain"/>
    <property type="match status" value="16"/>
</dbReference>
<feature type="domain" description="Sushi" evidence="5">
    <location>
        <begin position="71"/>
        <end position="128"/>
    </location>
</feature>
<feature type="disulfide bond" evidence="4">
    <location>
        <begin position="870"/>
        <end position="897"/>
    </location>
</feature>